<proteinExistence type="predicted"/>
<dbReference type="RefSeq" id="WP_142588599.1">
    <property type="nucleotide sequence ID" value="NZ_CABFWE030000007.1"/>
</dbReference>
<reference evidence="2 3" key="1">
    <citation type="submission" date="2020-11" db="EMBL/GenBank/DDBJ databases">
        <authorList>
            <person name="Lassalle F."/>
        </authorList>
    </citation>
    <scope>NUCLEOTIDE SEQUENCE [LARGE SCALE GENOMIC DNA]</scope>
    <source>
        <strain evidence="2 3">AB21</strain>
    </source>
</reference>
<feature type="region of interest" description="Disordered" evidence="1">
    <location>
        <begin position="1"/>
        <end position="74"/>
    </location>
</feature>
<comment type="caution">
    <text evidence="2">The sequence shown here is derived from an EMBL/GenBank/DDBJ whole genome shotgun (WGS) entry which is preliminary data.</text>
</comment>
<name>A0ABM8PR69_9HYPH</name>
<dbReference type="Proteomes" id="UP000601041">
    <property type="component" value="Unassembled WGS sequence"/>
</dbReference>
<evidence type="ECO:0000256" key="1">
    <source>
        <dbReference type="SAM" id="MobiDB-lite"/>
    </source>
</evidence>
<dbReference type="EMBL" id="CABFWE030000007">
    <property type="protein sequence ID" value="CAD7044116.1"/>
    <property type="molecule type" value="Genomic_DNA"/>
</dbReference>
<feature type="compositionally biased region" description="Basic and acidic residues" evidence="1">
    <location>
        <begin position="44"/>
        <end position="68"/>
    </location>
</feature>
<keyword evidence="3" id="KW-1185">Reference proteome</keyword>
<sequence>MTKDQKITGGMNDRPRQDTIAQAGAGIPDDSSRPIETDDATIGRVREDLSGGNARERLKDEVRQEIEMPQRGSA</sequence>
<organism evidence="2 3">
    <name type="scientific">Pseudorhizobium halotolerans</name>
    <dbReference type="NCBI Taxonomy" id="1233081"/>
    <lineage>
        <taxon>Bacteria</taxon>
        <taxon>Pseudomonadati</taxon>
        <taxon>Pseudomonadota</taxon>
        <taxon>Alphaproteobacteria</taxon>
        <taxon>Hyphomicrobiales</taxon>
        <taxon>Rhizobiaceae</taxon>
        <taxon>Rhizobium/Agrobacterium group</taxon>
        <taxon>Pseudorhizobium</taxon>
    </lineage>
</organism>
<accession>A0ABM8PR69</accession>
<evidence type="ECO:0000313" key="2">
    <source>
        <dbReference type="EMBL" id="CAD7044116.1"/>
    </source>
</evidence>
<gene>
    <name evidence="2" type="ORF">RHAB21_03401</name>
</gene>
<evidence type="ECO:0000313" key="3">
    <source>
        <dbReference type="Proteomes" id="UP000601041"/>
    </source>
</evidence>
<protein>
    <submittedName>
        <fullName evidence="2">Uncharacterized protein</fullName>
    </submittedName>
</protein>